<comment type="similarity">
    <text evidence="2">Belongs to the NADH dehydrogenase family.</text>
</comment>
<evidence type="ECO:0000256" key="4">
    <source>
        <dbReference type="ARBA" id="ARBA00022827"/>
    </source>
</evidence>
<dbReference type="GO" id="GO:0019646">
    <property type="term" value="P:aerobic electron transport chain"/>
    <property type="evidence" value="ECO:0007669"/>
    <property type="project" value="TreeGrafter"/>
</dbReference>
<evidence type="ECO:0000256" key="7">
    <source>
        <dbReference type="ARBA" id="ARBA00052971"/>
    </source>
</evidence>
<keyword evidence="6" id="KW-0560">Oxidoreductase</keyword>
<evidence type="ECO:0000256" key="1">
    <source>
        <dbReference type="ARBA" id="ARBA00001974"/>
    </source>
</evidence>
<evidence type="ECO:0000313" key="11">
    <source>
        <dbReference type="Proteomes" id="UP000218418"/>
    </source>
</evidence>
<dbReference type="GO" id="GO:0003955">
    <property type="term" value="F:NAD(P)H dehydrogenase (quinone) activity"/>
    <property type="evidence" value="ECO:0007669"/>
    <property type="project" value="TreeGrafter"/>
</dbReference>
<accession>A0A1Z4M0Q6</accession>
<comment type="catalytic activity">
    <reaction evidence="7">
        <text>demethylphylloquinone + NADPH + H(+) = demethylphylloquinol + NADP(+)</text>
        <dbReference type="Rhea" id="RHEA:47744"/>
        <dbReference type="ChEBI" id="CHEBI:15378"/>
        <dbReference type="ChEBI" id="CHEBI:31087"/>
        <dbReference type="ChEBI" id="CHEBI:57783"/>
        <dbReference type="ChEBI" id="CHEBI:58349"/>
        <dbReference type="ChEBI" id="CHEBI:87844"/>
        <dbReference type="EC" id="1.6.5.12"/>
    </reaction>
</comment>
<evidence type="ECO:0000256" key="2">
    <source>
        <dbReference type="ARBA" id="ARBA00005272"/>
    </source>
</evidence>
<feature type="domain" description="FAD/NAD(P)-binding" evidence="9">
    <location>
        <begin position="32"/>
        <end position="337"/>
    </location>
</feature>
<dbReference type="PRINTS" id="PR00411">
    <property type="entry name" value="PNDRDTASEI"/>
</dbReference>
<dbReference type="AlphaFoldDB" id="A0A1Z4M0Q6"/>
<dbReference type="InterPro" id="IPR036188">
    <property type="entry name" value="FAD/NAD-bd_sf"/>
</dbReference>
<gene>
    <name evidence="10" type="ORF">NIES267_65730</name>
</gene>
<keyword evidence="11" id="KW-1185">Reference proteome</keyword>
<keyword evidence="5" id="KW-0521">NADP</keyword>
<evidence type="ECO:0000256" key="6">
    <source>
        <dbReference type="ARBA" id="ARBA00023002"/>
    </source>
</evidence>
<dbReference type="InterPro" id="IPR023753">
    <property type="entry name" value="FAD/NAD-binding_dom"/>
</dbReference>
<sequence>MFVNGTIQAQIITLKVLPYACFTIKMTEQKSRICILGGGFGGLYTALRLVQLDWEESQKPEIILIDQNDRFLFSPLLYELLTREMESWEIAPTYQDLLQDTGIRFYKATVSGIDTDQKRVELLNGPEISYDRLVLAMGGETPLDMVPGAISYAYAFRTLDDAYALEEQLRILEESDKDKIRIAIVGGGYSGVELACKLSDRLGERGRFRLVEMADGILRNSPEFNREAAKKALEERGVFVDLETKVESLTADNISLEYKGTVDEIPVDLVIWTVGTRVSPLVNNLPLKHNQQGKITTTPTLQLVDNPHIFALGDLAETFDAEGKQVPTTAQAAFQQADYAGWNIWASLTNRPLLPFRYQHLGEFMSLGVDNATLTGLGMKMEGTLGFVVRRAAYLYRLPTLEHKLKVGFNWLSRPIIEALS</sequence>
<evidence type="ECO:0000256" key="5">
    <source>
        <dbReference type="ARBA" id="ARBA00022857"/>
    </source>
</evidence>
<dbReference type="Pfam" id="PF07992">
    <property type="entry name" value="Pyr_redox_2"/>
    <property type="match status" value="1"/>
</dbReference>
<dbReference type="Gene3D" id="3.50.50.100">
    <property type="match status" value="1"/>
</dbReference>
<dbReference type="Proteomes" id="UP000218418">
    <property type="component" value="Chromosome"/>
</dbReference>
<dbReference type="SUPFAM" id="SSF51905">
    <property type="entry name" value="FAD/NAD(P)-binding domain"/>
    <property type="match status" value="2"/>
</dbReference>
<dbReference type="FunFam" id="3.50.50.100:FF:000010">
    <property type="entry name" value="Alternative NAD(P)H-ubiquinone oxidoreductase C1, chloroplastic/mitochondrial"/>
    <property type="match status" value="1"/>
</dbReference>
<evidence type="ECO:0000256" key="3">
    <source>
        <dbReference type="ARBA" id="ARBA00022630"/>
    </source>
</evidence>
<evidence type="ECO:0000259" key="9">
    <source>
        <dbReference type="Pfam" id="PF07992"/>
    </source>
</evidence>
<name>A0A1Z4M0Q6_9CYAN</name>
<keyword evidence="3" id="KW-0285">Flavoprotein</keyword>
<protein>
    <recommendedName>
        <fullName evidence="8">demethylphylloquinone reductase</fullName>
        <ecNumber evidence="8">1.6.5.12</ecNumber>
    </recommendedName>
</protein>
<dbReference type="PANTHER" id="PTHR42913:SF4">
    <property type="entry name" value="ALTERNATIVE NAD(P)H-UBIQUINONE OXIDOREDUCTASE C1, CHLOROPLASTIC_MITOCHONDRIAL"/>
    <property type="match status" value="1"/>
</dbReference>
<dbReference type="PRINTS" id="PR00368">
    <property type="entry name" value="FADPNR"/>
</dbReference>
<proteinExistence type="inferred from homology"/>
<dbReference type="PANTHER" id="PTHR42913">
    <property type="entry name" value="APOPTOSIS-INDUCING FACTOR 1"/>
    <property type="match status" value="1"/>
</dbReference>
<reference evidence="10 11" key="1">
    <citation type="submission" date="2017-06" db="EMBL/GenBank/DDBJ databases">
        <title>Genome sequencing of cyanobaciteial culture collection at National Institute for Environmental Studies (NIES).</title>
        <authorList>
            <person name="Hirose Y."/>
            <person name="Shimura Y."/>
            <person name="Fujisawa T."/>
            <person name="Nakamura Y."/>
            <person name="Kawachi M."/>
        </authorList>
    </citation>
    <scope>NUCLEOTIDE SEQUENCE [LARGE SCALE GENOMIC DNA]</scope>
    <source>
        <strain evidence="10 11">NIES-267</strain>
    </source>
</reference>
<dbReference type="InterPro" id="IPR051169">
    <property type="entry name" value="NADH-Q_oxidoreductase"/>
</dbReference>
<dbReference type="EMBL" id="AP018227">
    <property type="protein sequence ID" value="BAY87062.1"/>
    <property type="molecule type" value="Genomic_DNA"/>
</dbReference>
<organism evidence="10 11">
    <name type="scientific">Calothrix parasitica NIES-267</name>
    <dbReference type="NCBI Taxonomy" id="1973488"/>
    <lineage>
        <taxon>Bacteria</taxon>
        <taxon>Bacillati</taxon>
        <taxon>Cyanobacteriota</taxon>
        <taxon>Cyanophyceae</taxon>
        <taxon>Nostocales</taxon>
        <taxon>Calotrichaceae</taxon>
        <taxon>Calothrix</taxon>
    </lineage>
</organism>
<evidence type="ECO:0000313" key="10">
    <source>
        <dbReference type="EMBL" id="BAY87062.1"/>
    </source>
</evidence>
<keyword evidence="4" id="KW-0274">FAD</keyword>
<evidence type="ECO:0000256" key="8">
    <source>
        <dbReference type="ARBA" id="ARBA00066844"/>
    </source>
</evidence>
<dbReference type="EC" id="1.6.5.12" evidence="8"/>
<comment type="cofactor">
    <cofactor evidence="1">
        <name>FAD</name>
        <dbReference type="ChEBI" id="CHEBI:57692"/>
    </cofactor>
</comment>